<evidence type="ECO:0000256" key="1">
    <source>
        <dbReference type="SAM" id="Phobius"/>
    </source>
</evidence>
<keyword evidence="1" id="KW-1133">Transmembrane helix</keyword>
<accession>A0ABS6MDP2</accession>
<sequence>MLLHTLEQIFGGLLGVYLILSTVLVIGILARHYRQRPVTLEDMKHYFWIWCFGILCYLLQMLWRGFKVAWEAARPVRLSRGFRRITLLDEMPKYDRLGETVPANKD</sequence>
<keyword evidence="1" id="KW-0472">Membrane</keyword>
<comment type="caution">
    <text evidence="2">The sequence shown here is derived from an EMBL/GenBank/DDBJ whole genome shotgun (WGS) entry which is preliminary data.</text>
</comment>
<dbReference type="EMBL" id="JAHQZT010000023">
    <property type="protein sequence ID" value="MBV0934432.1"/>
    <property type="molecule type" value="Genomic_DNA"/>
</dbReference>
<evidence type="ECO:0000313" key="2">
    <source>
        <dbReference type="EMBL" id="MBV0934432.1"/>
    </source>
</evidence>
<dbReference type="Proteomes" id="UP000755551">
    <property type="component" value="Unassembled WGS sequence"/>
</dbReference>
<evidence type="ECO:0000313" key="3">
    <source>
        <dbReference type="Proteomes" id="UP000755551"/>
    </source>
</evidence>
<name>A0ABS6MDP2_9GAMM</name>
<gene>
    <name evidence="2" type="ORF">KTN04_13915</name>
</gene>
<feature type="transmembrane region" description="Helical" evidence="1">
    <location>
        <begin position="45"/>
        <end position="63"/>
    </location>
</feature>
<keyword evidence="3" id="KW-1185">Reference proteome</keyword>
<protein>
    <submittedName>
        <fullName evidence="2">Uncharacterized protein</fullName>
    </submittedName>
</protein>
<reference evidence="2 3" key="1">
    <citation type="submission" date="2021-06" db="EMBL/GenBank/DDBJ databases">
        <title>Bacterium isolated from marine sediment.</title>
        <authorList>
            <person name="Zhu K.-L."/>
            <person name="Du Z.-J."/>
            <person name="Liang Q.-Y."/>
        </authorList>
    </citation>
    <scope>NUCLEOTIDE SEQUENCE [LARGE SCALE GENOMIC DNA]</scope>
    <source>
        <strain evidence="2 3">A346</strain>
    </source>
</reference>
<dbReference type="RefSeq" id="WP_217335840.1">
    <property type="nucleotide sequence ID" value="NZ_JAHQZT010000023.1"/>
</dbReference>
<proteinExistence type="predicted"/>
<organism evidence="2 3">
    <name type="scientific">Marinobacterium weihaiense</name>
    <dbReference type="NCBI Taxonomy" id="2851016"/>
    <lineage>
        <taxon>Bacteria</taxon>
        <taxon>Pseudomonadati</taxon>
        <taxon>Pseudomonadota</taxon>
        <taxon>Gammaproteobacteria</taxon>
        <taxon>Oceanospirillales</taxon>
        <taxon>Oceanospirillaceae</taxon>
        <taxon>Marinobacterium</taxon>
    </lineage>
</organism>
<feature type="transmembrane region" description="Helical" evidence="1">
    <location>
        <begin position="12"/>
        <end position="33"/>
    </location>
</feature>
<keyword evidence="1" id="KW-0812">Transmembrane</keyword>